<evidence type="ECO:0000256" key="8">
    <source>
        <dbReference type="ARBA" id="ARBA00025110"/>
    </source>
</evidence>
<dbReference type="RefSeq" id="XP_002932327.2">
    <property type="nucleotide sequence ID" value="XM_002932281.5"/>
</dbReference>
<keyword evidence="4" id="KW-0805">Transcription regulation</keyword>
<comment type="subunit">
    <text evidence="9">Component of the transcription factor SL1/TIF-IB complex, composed of TBP and at least TAF1A, TAF1B, TAF1C and TAF1D. Interacts with UBTF.</text>
</comment>
<evidence type="ECO:0000256" key="11">
    <source>
        <dbReference type="ARBA" id="ARBA00032499"/>
    </source>
</evidence>
<dbReference type="GO" id="GO:0006355">
    <property type="term" value="P:regulation of DNA-templated transcription"/>
    <property type="evidence" value="ECO:0007669"/>
    <property type="project" value="InterPro"/>
</dbReference>
<keyword evidence="5" id="KW-0238">DNA-binding</keyword>
<dbReference type="CTD" id="79101"/>
<dbReference type="Xenbase" id="XB-GENE-5867424">
    <property type="gene designation" value="taf1d"/>
</dbReference>
<evidence type="ECO:0000313" key="14">
    <source>
        <dbReference type="RefSeq" id="XP_002932327.2"/>
    </source>
</evidence>
<evidence type="ECO:0000313" key="15">
    <source>
        <dbReference type="Xenbase" id="XB-GENE-5867424"/>
    </source>
</evidence>
<dbReference type="GO" id="GO:0005654">
    <property type="term" value="C:nucleoplasm"/>
    <property type="evidence" value="ECO:0000318"/>
    <property type="project" value="GO_Central"/>
</dbReference>
<proteinExistence type="predicted"/>
<dbReference type="GO" id="GO:0003677">
    <property type="term" value="F:DNA binding"/>
    <property type="evidence" value="ECO:0007669"/>
    <property type="project" value="UniProtKB-KW"/>
</dbReference>
<keyword evidence="7" id="KW-0539">Nucleus</keyword>
<evidence type="ECO:0000256" key="9">
    <source>
        <dbReference type="ARBA" id="ARBA00025940"/>
    </source>
</evidence>
<dbReference type="GO" id="GO:0005668">
    <property type="term" value="C:RNA polymerase transcription factor SL1 complex"/>
    <property type="evidence" value="ECO:0007669"/>
    <property type="project" value="InterPro"/>
</dbReference>
<evidence type="ECO:0000256" key="6">
    <source>
        <dbReference type="ARBA" id="ARBA00023163"/>
    </source>
</evidence>
<sequence>MATIAAMFEEGSEPDAHSYDILQSQELFSDSDCNLLTKDASKPNKSPTNSHHGRLLDSCSESSSSLFQTEITCTPSRTRRRQTANRPKPLSPLSSLSDSSDFEPLPKNVPLEKIFERFRKMKKKHKRKRQKKKYRKHLITEKKPKKPPTKKLTIPLQEKYRRLKERTVEFPFTGQKYLHFKRYLPYEQSVFGGFLSHIEKLKCDRHLQNSLQGMDLGEDLENESLEMHKYGYLDDAGPISPIAEHDANTTSNEGLCNYDAKIVENDSFILKYSVPSKGKWCVKRKKKINTLNSEPNNLNFQEDGQV</sequence>
<dbReference type="GeneID" id="100135149"/>
<dbReference type="OMA" id="ESRKHKY"/>
<feature type="compositionally biased region" description="Low complexity" evidence="12">
    <location>
        <begin position="91"/>
        <end position="104"/>
    </location>
</feature>
<name>A0A8J0QLQ6_XENTR</name>
<feature type="compositionally biased region" description="Polar residues" evidence="12">
    <location>
        <begin position="66"/>
        <end position="76"/>
    </location>
</feature>
<feature type="region of interest" description="Disordered" evidence="12">
    <location>
        <begin position="35"/>
        <end position="104"/>
    </location>
</feature>
<dbReference type="PANTHER" id="PTHR14562:SF3">
    <property type="entry name" value="TATA BOX-BINDING PROTEIN-ASSOCIATED FACTOR RNA POLYMERASE I SUBUNIT D"/>
    <property type="match status" value="1"/>
</dbReference>
<comment type="subcellular location">
    <subcellularLocation>
        <location evidence="1">Nucleus</location>
    </subcellularLocation>
</comment>
<comment type="function">
    <text evidence="8">Component of the transcription factor SL1/TIF-IB complex, which is involved in the assembly of the PIC (preinitiation complex) during RNA polymerase I-dependent transcription. The rate of PIC formation probably is primarily dependent on the rate of association of SL1/TIF-IB with the rDNA promoter. SL1/TIF-IB is involved in stabilization of nucleolar transcription factor 1/UBTF on rDNA. Formation of SL1/TIF-IB excludes the association of TBP with TFIID subunits.</text>
</comment>
<evidence type="ECO:0000256" key="2">
    <source>
        <dbReference type="ARBA" id="ARBA00018992"/>
    </source>
</evidence>
<reference evidence="14" key="1">
    <citation type="submission" date="2025-08" db="UniProtKB">
        <authorList>
            <consortium name="RefSeq"/>
        </authorList>
    </citation>
    <scope>IDENTIFICATION</scope>
    <source>
        <strain evidence="14">Nigerian</strain>
        <tissue evidence="14">Liver and blood</tissue>
    </source>
</reference>
<gene>
    <name evidence="14 15" type="primary">taf1d</name>
</gene>
<dbReference type="Pfam" id="PF15333">
    <property type="entry name" value="TAF1D"/>
    <property type="match status" value="1"/>
</dbReference>
<keyword evidence="3" id="KW-0597">Phosphoprotein</keyword>
<organism evidence="13 14">
    <name type="scientific">Xenopus tropicalis</name>
    <name type="common">Western clawed frog</name>
    <name type="synonym">Silurana tropicalis</name>
    <dbReference type="NCBI Taxonomy" id="8364"/>
    <lineage>
        <taxon>Eukaryota</taxon>
        <taxon>Metazoa</taxon>
        <taxon>Chordata</taxon>
        <taxon>Craniata</taxon>
        <taxon>Vertebrata</taxon>
        <taxon>Euteleostomi</taxon>
        <taxon>Amphibia</taxon>
        <taxon>Batrachia</taxon>
        <taxon>Anura</taxon>
        <taxon>Pipoidea</taxon>
        <taxon>Pipidae</taxon>
        <taxon>Xenopodinae</taxon>
        <taxon>Xenopus</taxon>
        <taxon>Silurana</taxon>
    </lineage>
</organism>
<dbReference type="KEGG" id="xtr:100135149"/>
<evidence type="ECO:0000313" key="13">
    <source>
        <dbReference type="Proteomes" id="UP000008143"/>
    </source>
</evidence>
<protein>
    <recommendedName>
        <fullName evidence="2">TATA box-binding protein-associated factor RNA polymerase I subunit D</fullName>
    </recommendedName>
    <alternativeName>
        <fullName evidence="11">TATA box-binding protein-associated factor 1D</fullName>
    </alternativeName>
    <alternativeName>
        <fullName evidence="10">Transcription initiation factor SL1/TIF-IB subunit D</fullName>
    </alternativeName>
</protein>
<accession>A0A8J0QLQ6</accession>
<dbReference type="InterPro" id="IPR027976">
    <property type="entry name" value="TAF1D"/>
</dbReference>
<dbReference type="Proteomes" id="UP000008143">
    <property type="component" value="Chromosome 2"/>
</dbReference>
<evidence type="ECO:0000256" key="7">
    <source>
        <dbReference type="ARBA" id="ARBA00023242"/>
    </source>
</evidence>
<dbReference type="AlphaFoldDB" id="A0A8J0QLQ6"/>
<evidence type="ECO:0000256" key="4">
    <source>
        <dbReference type="ARBA" id="ARBA00023015"/>
    </source>
</evidence>
<evidence type="ECO:0000256" key="3">
    <source>
        <dbReference type="ARBA" id="ARBA00022553"/>
    </source>
</evidence>
<evidence type="ECO:0000256" key="12">
    <source>
        <dbReference type="SAM" id="MobiDB-lite"/>
    </source>
</evidence>
<keyword evidence="13" id="KW-1185">Reference proteome</keyword>
<evidence type="ECO:0000256" key="5">
    <source>
        <dbReference type="ARBA" id="ARBA00023125"/>
    </source>
</evidence>
<evidence type="ECO:0000256" key="10">
    <source>
        <dbReference type="ARBA" id="ARBA00030353"/>
    </source>
</evidence>
<keyword evidence="6" id="KW-0804">Transcription</keyword>
<evidence type="ECO:0000256" key="1">
    <source>
        <dbReference type="ARBA" id="ARBA00004123"/>
    </source>
</evidence>
<dbReference type="PANTHER" id="PTHR14562">
    <property type="entry name" value="TATA BOX-BINDING PROTEIN ASSOCIATED FACTOR RNA POLYMERASE I SUBUNIT D"/>
    <property type="match status" value="1"/>
</dbReference>
<dbReference type="AGR" id="Xenbase:XB-GENE-5867424"/>
<dbReference type="OrthoDB" id="9950926at2759"/>